<dbReference type="AlphaFoldDB" id="A0A0F9D355"/>
<feature type="non-terminal residue" evidence="1">
    <location>
        <position position="1"/>
    </location>
</feature>
<organism evidence="1">
    <name type="scientific">marine sediment metagenome</name>
    <dbReference type="NCBI Taxonomy" id="412755"/>
    <lineage>
        <taxon>unclassified sequences</taxon>
        <taxon>metagenomes</taxon>
        <taxon>ecological metagenomes</taxon>
    </lineage>
</organism>
<comment type="caution">
    <text evidence="1">The sequence shown here is derived from an EMBL/GenBank/DDBJ whole genome shotgun (WGS) entry which is preliminary data.</text>
</comment>
<accession>A0A0F9D355</accession>
<name>A0A0F9D355_9ZZZZ</name>
<dbReference type="EMBL" id="LAZR01030584">
    <property type="protein sequence ID" value="KKL56173.1"/>
    <property type="molecule type" value="Genomic_DNA"/>
</dbReference>
<evidence type="ECO:0000313" key="1">
    <source>
        <dbReference type="EMBL" id="KKL56173.1"/>
    </source>
</evidence>
<sequence>AKPSLRANPSTLGRVLPRRHPCSISVGVPHLRVGRMRHRPIRARWNTPGHLFAGVGRHSRVSAGVRIFQNRDRLPVVVPGLDQQSVHLYHRVVARRYTGPPGTFEKTRLVRLRDRTPATCAALNRCHDLRPQVRVPPWRHVSQATASSRPPGQGKCCSYGTSPACFGDVRLSSPPEAHPSARQTG</sequence>
<protein>
    <submittedName>
        <fullName evidence="1">Uncharacterized protein</fullName>
    </submittedName>
</protein>
<gene>
    <name evidence="1" type="ORF">LCGC14_2248030</name>
</gene>
<reference evidence="1" key="1">
    <citation type="journal article" date="2015" name="Nature">
        <title>Complex archaea that bridge the gap between prokaryotes and eukaryotes.</title>
        <authorList>
            <person name="Spang A."/>
            <person name="Saw J.H."/>
            <person name="Jorgensen S.L."/>
            <person name="Zaremba-Niedzwiedzka K."/>
            <person name="Martijn J."/>
            <person name="Lind A.E."/>
            <person name="van Eijk R."/>
            <person name="Schleper C."/>
            <person name="Guy L."/>
            <person name="Ettema T.J."/>
        </authorList>
    </citation>
    <scope>NUCLEOTIDE SEQUENCE</scope>
</reference>
<proteinExistence type="predicted"/>